<name>A0ABR1Q5W5_9PEZI</name>
<dbReference type="Proteomes" id="UP001391051">
    <property type="component" value="Unassembled WGS sequence"/>
</dbReference>
<evidence type="ECO:0000256" key="1">
    <source>
        <dbReference type="SAM" id="MobiDB-lite"/>
    </source>
</evidence>
<dbReference type="EMBL" id="JAQQWE010000006">
    <property type="protein sequence ID" value="KAK7947946.1"/>
    <property type="molecule type" value="Genomic_DNA"/>
</dbReference>
<protein>
    <submittedName>
        <fullName evidence="2">Uncharacterized protein</fullName>
    </submittedName>
</protein>
<keyword evidence="3" id="KW-1185">Reference proteome</keyword>
<dbReference type="RefSeq" id="XP_066697452.1">
    <property type="nucleotide sequence ID" value="XM_066845054.1"/>
</dbReference>
<reference evidence="2 3" key="1">
    <citation type="submission" date="2023-01" db="EMBL/GenBank/DDBJ databases">
        <title>Analysis of 21 Apiospora genomes using comparative genomics revels a genus with tremendous synthesis potential of carbohydrate active enzymes and secondary metabolites.</title>
        <authorList>
            <person name="Sorensen T."/>
        </authorList>
    </citation>
    <scope>NUCLEOTIDE SEQUENCE [LARGE SCALE GENOMIC DNA]</scope>
    <source>
        <strain evidence="2 3">CBS 24483</strain>
    </source>
</reference>
<organism evidence="2 3">
    <name type="scientific">Apiospora aurea</name>
    <dbReference type="NCBI Taxonomy" id="335848"/>
    <lineage>
        <taxon>Eukaryota</taxon>
        <taxon>Fungi</taxon>
        <taxon>Dikarya</taxon>
        <taxon>Ascomycota</taxon>
        <taxon>Pezizomycotina</taxon>
        <taxon>Sordariomycetes</taxon>
        <taxon>Xylariomycetidae</taxon>
        <taxon>Amphisphaeriales</taxon>
        <taxon>Apiosporaceae</taxon>
        <taxon>Apiospora</taxon>
    </lineage>
</organism>
<dbReference type="GeneID" id="92078116"/>
<comment type="caution">
    <text evidence="2">The sequence shown here is derived from an EMBL/GenBank/DDBJ whole genome shotgun (WGS) entry which is preliminary data.</text>
</comment>
<sequence length="143" mass="15063">MPYRLGELDMMTARDSGGLRMGDLYDAVAGCLAVTVAQQPDRGAAACSIVWAPSAAMPATFVSLGIGLASLGERADLIVAFPEPSGGGGDDGDGTPSTTESREEIRRHAEESRTTFVHPDARGKRMIAEEALQMGLPTNRLDQ</sequence>
<feature type="compositionally biased region" description="Basic and acidic residues" evidence="1">
    <location>
        <begin position="100"/>
        <end position="123"/>
    </location>
</feature>
<proteinExistence type="predicted"/>
<evidence type="ECO:0000313" key="3">
    <source>
        <dbReference type="Proteomes" id="UP001391051"/>
    </source>
</evidence>
<evidence type="ECO:0000313" key="2">
    <source>
        <dbReference type="EMBL" id="KAK7947946.1"/>
    </source>
</evidence>
<feature type="region of interest" description="Disordered" evidence="1">
    <location>
        <begin position="81"/>
        <end position="123"/>
    </location>
</feature>
<accession>A0ABR1Q5W5</accession>
<gene>
    <name evidence="2" type="ORF">PG986_008832</name>
</gene>